<feature type="domain" description="BON" evidence="2">
    <location>
        <begin position="78"/>
        <end position="146"/>
    </location>
</feature>
<evidence type="ECO:0000313" key="4">
    <source>
        <dbReference type="Proteomes" id="UP001500279"/>
    </source>
</evidence>
<dbReference type="PANTHER" id="PTHR34606:SF4">
    <property type="entry name" value="OUTER MEMBRANE LIPOPROTEIN DOLP"/>
    <property type="match status" value="1"/>
</dbReference>
<organism evidence="3 4">
    <name type="scientific">Ideonella azotifigens</name>
    <dbReference type="NCBI Taxonomy" id="513160"/>
    <lineage>
        <taxon>Bacteria</taxon>
        <taxon>Pseudomonadati</taxon>
        <taxon>Pseudomonadota</taxon>
        <taxon>Betaproteobacteria</taxon>
        <taxon>Burkholderiales</taxon>
        <taxon>Sphaerotilaceae</taxon>
        <taxon>Ideonella</taxon>
    </lineage>
</organism>
<dbReference type="InterPro" id="IPR014004">
    <property type="entry name" value="Transpt-assoc_nodulatn_dom_bac"/>
</dbReference>
<dbReference type="Pfam" id="PF04972">
    <property type="entry name" value="BON"/>
    <property type="match status" value="3"/>
</dbReference>
<dbReference type="SMART" id="SM00749">
    <property type="entry name" value="BON"/>
    <property type="match status" value="3"/>
</dbReference>
<dbReference type="Gene3D" id="3.30.1340.30">
    <property type="match status" value="3"/>
</dbReference>
<dbReference type="Proteomes" id="UP001500279">
    <property type="component" value="Unassembled WGS sequence"/>
</dbReference>
<dbReference type="InterPro" id="IPR007055">
    <property type="entry name" value="BON_dom"/>
</dbReference>
<sequence length="217" mass="23345">MKTDSQLQQDVMAELRWEPAVHATQIGVEVEDGVVTLAGEVSSHVEKWNAERAAQRVNGIRGLAVELEVKLGALDKRTDVDIAQSARNILSWTGSLPEDAVKVLVEQGWLTLSGEVEWQFQREDAAESLRSLPGLTGVSNQIGIKPSPSATVVKAEIEATLRRSAAADAKAIGVEVHGTSVTLTGAVHSWAERDSATRSAWGSPGVRKVIDKMSLVY</sequence>
<dbReference type="PROSITE" id="PS50914">
    <property type="entry name" value="BON"/>
    <property type="match status" value="3"/>
</dbReference>
<dbReference type="PANTHER" id="PTHR34606">
    <property type="entry name" value="BON DOMAIN-CONTAINING PROTEIN"/>
    <property type="match status" value="1"/>
</dbReference>
<proteinExistence type="predicted"/>
<name>A0ABP3VZX9_9BURK</name>
<comment type="caution">
    <text evidence="3">The sequence shown here is derived from an EMBL/GenBank/DDBJ whole genome shotgun (WGS) entry which is preliminary data.</text>
</comment>
<dbReference type="RefSeq" id="WP_141286319.1">
    <property type="nucleotide sequence ID" value="NZ_BAAAEW010000051.1"/>
</dbReference>
<gene>
    <name evidence="3" type="ORF">GCM10009107_62170</name>
</gene>
<keyword evidence="4" id="KW-1185">Reference proteome</keyword>
<dbReference type="InterPro" id="IPR051686">
    <property type="entry name" value="Lipoprotein_DolP"/>
</dbReference>
<accession>A0ABP3VZX9</accession>
<dbReference type="EMBL" id="BAAAEW010000051">
    <property type="protein sequence ID" value="GAA0770438.1"/>
    <property type="molecule type" value="Genomic_DNA"/>
</dbReference>
<evidence type="ECO:0000313" key="3">
    <source>
        <dbReference type="EMBL" id="GAA0770438.1"/>
    </source>
</evidence>
<protein>
    <submittedName>
        <fullName evidence="3">BON domain-containing protein</fullName>
    </submittedName>
</protein>
<evidence type="ECO:0000259" key="2">
    <source>
        <dbReference type="PROSITE" id="PS50914"/>
    </source>
</evidence>
<keyword evidence="1" id="KW-0732">Signal</keyword>
<evidence type="ECO:0000256" key="1">
    <source>
        <dbReference type="ARBA" id="ARBA00022729"/>
    </source>
</evidence>
<feature type="domain" description="BON" evidence="2">
    <location>
        <begin position="149"/>
        <end position="217"/>
    </location>
</feature>
<feature type="domain" description="BON" evidence="2">
    <location>
        <begin position="3"/>
        <end position="71"/>
    </location>
</feature>
<reference evidence="4" key="1">
    <citation type="journal article" date="2019" name="Int. J. Syst. Evol. Microbiol.">
        <title>The Global Catalogue of Microorganisms (GCM) 10K type strain sequencing project: providing services to taxonomists for standard genome sequencing and annotation.</title>
        <authorList>
            <consortium name="The Broad Institute Genomics Platform"/>
            <consortium name="The Broad Institute Genome Sequencing Center for Infectious Disease"/>
            <person name="Wu L."/>
            <person name="Ma J."/>
        </authorList>
    </citation>
    <scope>NUCLEOTIDE SEQUENCE [LARGE SCALE GENOMIC DNA]</scope>
    <source>
        <strain evidence="4">JCM 15503</strain>
    </source>
</reference>